<dbReference type="InParanoid" id="Q2GUJ1"/>
<keyword evidence="1" id="KW-1133">Transmembrane helix</keyword>
<dbReference type="Proteomes" id="UP000001056">
    <property type="component" value="Unassembled WGS sequence"/>
</dbReference>
<dbReference type="AlphaFoldDB" id="Q2GUJ1"/>
<gene>
    <name evidence="2" type="ORF">CHGG_08363</name>
</gene>
<dbReference type="OrthoDB" id="20872at2759"/>
<protein>
    <recommendedName>
        <fullName evidence="4">MARVEL domain-containing protein</fullName>
    </recommendedName>
</protein>
<dbReference type="PANTHER" id="PTHR39608">
    <property type="entry name" value="INTEGRAL MEMBRANE PROTEIN (AFU_ORTHOLOGUE AFUA_5G08640)"/>
    <property type="match status" value="1"/>
</dbReference>
<evidence type="ECO:0000256" key="1">
    <source>
        <dbReference type="SAM" id="Phobius"/>
    </source>
</evidence>
<keyword evidence="1" id="KW-0472">Membrane</keyword>
<evidence type="ECO:0000313" key="2">
    <source>
        <dbReference type="EMBL" id="EAQ84349.1"/>
    </source>
</evidence>
<accession>Q2GUJ1</accession>
<reference evidence="3" key="1">
    <citation type="journal article" date="2015" name="Genome Announc.">
        <title>Draft genome sequence of the cellulolytic fungus Chaetomium globosum.</title>
        <authorList>
            <person name="Cuomo C.A."/>
            <person name="Untereiner W.A."/>
            <person name="Ma L.-J."/>
            <person name="Grabherr M."/>
            <person name="Birren B.W."/>
        </authorList>
    </citation>
    <scope>NUCLEOTIDE SEQUENCE [LARGE SCALE GENOMIC DNA]</scope>
    <source>
        <strain evidence="3">ATCC 6205 / CBS 148.51 / DSM 1962 / NBRC 6347 / NRRL 1970</strain>
    </source>
</reference>
<evidence type="ECO:0000313" key="3">
    <source>
        <dbReference type="Proteomes" id="UP000001056"/>
    </source>
</evidence>
<dbReference type="PANTHER" id="PTHR39608:SF2">
    <property type="entry name" value="MARVEL DOMAIN-CONTAINING PROTEIN"/>
    <property type="match status" value="1"/>
</dbReference>
<proteinExistence type="predicted"/>
<feature type="transmembrane region" description="Helical" evidence="1">
    <location>
        <begin position="103"/>
        <end position="127"/>
    </location>
</feature>
<evidence type="ECO:0008006" key="4">
    <source>
        <dbReference type="Google" id="ProtNLM"/>
    </source>
</evidence>
<organism evidence="2 3">
    <name type="scientific">Chaetomium globosum (strain ATCC 6205 / CBS 148.51 / DSM 1962 / NBRC 6347 / NRRL 1970)</name>
    <name type="common">Soil fungus</name>
    <dbReference type="NCBI Taxonomy" id="306901"/>
    <lineage>
        <taxon>Eukaryota</taxon>
        <taxon>Fungi</taxon>
        <taxon>Dikarya</taxon>
        <taxon>Ascomycota</taxon>
        <taxon>Pezizomycotina</taxon>
        <taxon>Sordariomycetes</taxon>
        <taxon>Sordariomycetidae</taxon>
        <taxon>Sordariales</taxon>
        <taxon>Chaetomiaceae</taxon>
        <taxon>Chaetomium</taxon>
    </lineage>
</organism>
<feature type="transmembrane region" description="Helical" evidence="1">
    <location>
        <begin position="73"/>
        <end position="91"/>
    </location>
</feature>
<feature type="transmembrane region" description="Helical" evidence="1">
    <location>
        <begin position="47"/>
        <end position="67"/>
    </location>
</feature>
<dbReference type="eggNOG" id="ENOG502R8EF">
    <property type="taxonomic scope" value="Eukaryota"/>
</dbReference>
<feature type="transmembrane region" description="Helical" evidence="1">
    <location>
        <begin position="12"/>
        <end position="38"/>
    </location>
</feature>
<keyword evidence="3" id="KW-1185">Reference proteome</keyword>
<dbReference type="EMBL" id="CH408034">
    <property type="protein sequence ID" value="EAQ84349.1"/>
    <property type="molecule type" value="Genomic_DNA"/>
</dbReference>
<name>Q2GUJ1_CHAGB</name>
<dbReference type="VEuPathDB" id="FungiDB:CHGG_08363"/>
<dbReference type="GeneID" id="4394772"/>
<dbReference type="OMA" id="QFACAGI"/>
<keyword evidence="1" id="KW-0812">Transmembrane</keyword>
<sequence length="144" mass="16084">MVHGDTRARTGLTTFLLASSALVWVSAVIVMGILAYLVSRGWGGDHIIYELVISVLTTAFFPLAFFLVISPGFILLFNLIFSYLWIVAVSFTASDWSNSHSDLLLAVEAFSFIALPGSFFLFFNILYDWHYGFYRTGVHSRAVV</sequence>
<dbReference type="HOGENOM" id="CLU_099909_2_0_1"/>
<dbReference type="RefSeq" id="XP_001226290.1">
    <property type="nucleotide sequence ID" value="XM_001226289.1"/>
</dbReference>
<dbReference type="STRING" id="306901.Q2GUJ1"/>